<proteinExistence type="predicted"/>
<evidence type="ECO:0000313" key="2">
    <source>
        <dbReference type="EMBL" id="OUS45447.1"/>
    </source>
</evidence>
<feature type="region of interest" description="Disordered" evidence="1">
    <location>
        <begin position="59"/>
        <end position="184"/>
    </location>
</feature>
<gene>
    <name evidence="2" type="ORF">BE221DRAFT_76890</name>
</gene>
<feature type="compositionally biased region" description="Basic residues" evidence="1">
    <location>
        <begin position="109"/>
        <end position="120"/>
    </location>
</feature>
<feature type="compositionally biased region" description="Polar residues" evidence="1">
    <location>
        <begin position="143"/>
        <end position="152"/>
    </location>
</feature>
<name>A0A1Y5I9V9_OSTTA</name>
<dbReference type="Proteomes" id="UP000195557">
    <property type="component" value="Unassembled WGS sequence"/>
</dbReference>
<sequence>MRLERVEPFKVQQRVRVPHARRVALLKSGDIRAKRFAQKPPILALVLDQNGIENLHQLRRKQRKDSARASRALKPTRTDNSTTSVPSPRPFAPLRESPTTRNPPSHLPSRSRSKRSHRSRASLARVFVARRPPCRARRKTPPRSRSSVNTSGAPRPKSHPWTPARAFYRSPATRARRDGGSSRRFRNCSSWKILRKSSPGAPSDLRFAARRVRGPRARFVRPRSRRRAPSFAPTTSSPSAASTVVHFAQTLTRRRARDDRTMLARVARALTRVDRVAGRRAFAAASALDANDPALMPDLQGKVLSTKIVAVDERNGVARARTGVRGVVTYRLSELENPEVRVGDVVEARVTWMNNPIGTLDLETSGLRKRKSRERVWRELLEARDQGKAVKGRILNAVNGGYAVGIAGVIAFCPTRAFRGRAPPQTAEKAAAHERATGKRIEGPIVGELLNFRVLKMTSSGEHYRNVVVSGPLGGGVSEKRLQARARNSTARSWGPNARRSAPSEGDETGISEDGAKGTTDDARVSDK</sequence>
<feature type="compositionally biased region" description="Basic and acidic residues" evidence="1">
    <location>
        <begin position="514"/>
        <end position="528"/>
    </location>
</feature>
<dbReference type="AlphaFoldDB" id="A0A1Y5I9V9"/>
<organism evidence="2">
    <name type="scientific">Ostreococcus tauri</name>
    <name type="common">Marine green alga</name>
    <dbReference type="NCBI Taxonomy" id="70448"/>
    <lineage>
        <taxon>Eukaryota</taxon>
        <taxon>Viridiplantae</taxon>
        <taxon>Chlorophyta</taxon>
        <taxon>Mamiellophyceae</taxon>
        <taxon>Mamiellales</taxon>
        <taxon>Bathycoccaceae</taxon>
        <taxon>Ostreococcus</taxon>
    </lineage>
</organism>
<feature type="region of interest" description="Disordered" evidence="1">
    <location>
        <begin position="469"/>
        <end position="528"/>
    </location>
</feature>
<accession>A0A1Y5I9V9</accession>
<protein>
    <recommendedName>
        <fullName evidence="3">S1 motif domain-containing protein</fullName>
    </recommendedName>
</protein>
<dbReference type="EMBL" id="KZ155790">
    <property type="protein sequence ID" value="OUS45447.1"/>
    <property type="molecule type" value="Genomic_DNA"/>
</dbReference>
<evidence type="ECO:0000256" key="1">
    <source>
        <dbReference type="SAM" id="MobiDB-lite"/>
    </source>
</evidence>
<evidence type="ECO:0008006" key="3">
    <source>
        <dbReference type="Google" id="ProtNLM"/>
    </source>
</evidence>
<reference evidence="2" key="1">
    <citation type="submission" date="2017-04" db="EMBL/GenBank/DDBJ databases">
        <title>Population genomics of picophytoplankton unveils novel chromosome hypervariability.</title>
        <authorList>
            <consortium name="DOE Joint Genome Institute"/>
            <person name="Blanc-Mathieu R."/>
            <person name="Krasovec M."/>
            <person name="Hebrard M."/>
            <person name="Yau S."/>
            <person name="Desgranges E."/>
            <person name="Martin J."/>
            <person name="Schackwitz W."/>
            <person name="Kuo A."/>
            <person name="Salin G."/>
            <person name="Donnadieu C."/>
            <person name="Desdevises Y."/>
            <person name="Sanchez-Ferandin S."/>
            <person name="Moreau H."/>
            <person name="Rivals E."/>
            <person name="Grigoriev I.V."/>
            <person name="Grimsley N."/>
            <person name="Eyre-Walker A."/>
            <person name="Piganeau G."/>
        </authorList>
    </citation>
    <scope>NUCLEOTIDE SEQUENCE [LARGE SCALE GENOMIC DNA]</scope>
    <source>
        <strain evidence="2">RCC 1115</strain>
    </source>
</reference>
<feature type="compositionally biased region" description="Basic residues" evidence="1">
    <location>
        <begin position="132"/>
        <end position="142"/>
    </location>
</feature>
<dbReference type="eggNOG" id="ENOG502SVWS">
    <property type="taxonomic scope" value="Eukaryota"/>
</dbReference>